<evidence type="ECO:0000313" key="2">
    <source>
        <dbReference type="Proteomes" id="UP000184782"/>
    </source>
</evidence>
<dbReference type="Proteomes" id="UP000184782">
    <property type="component" value="Unassembled WGS sequence"/>
</dbReference>
<dbReference type="AlphaFoldDB" id="A0A1N6IBQ6"/>
<dbReference type="RefSeq" id="WP_074231574.1">
    <property type="nucleotide sequence ID" value="NZ_JBHLVB010000012.1"/>
</dbReference>
<proteinExistence type="predicted"/>
<dbReference type="EMBL" id="FSRQ01000003">
    <property type="protein sequence ID" value="SIO29421.1"/>
    <property type="molecule type" value="Genomic_DNA"/>
</dbReference>
<gene>
    <name evidence="1" type="ORF">SAMN05421769_3262</name>
</gene>
<sequence length="187" mass="22642">MKTKMTLENLSKFSIPLSDHPLKWKFESEDTDELFNEFEDQIIALNSEASKFLWNFESTQRYLHSLQDLEKHFNQYNELSFKENENKKVKNWLYHKDIPFNQKVFWSHQPDTAFILTWKMVIKFSENLFFSSDEIIWDKTLNWVLICDHNDIIYFAQNRIFNADKHSEEKIQIKNAIDEINKKNANH</sequence>
<keyword evidence="2" id="KW-1185">Reference proteome</keyword>
<accession>A0A1N6IBQ6</accession>
<dbReference type="STRING" id="59733.SAMN05421769_3262"/>
<reference evidence="2" key="1">
    <citation type="submission" date="2016-12" db="EMBL/GenBank/DDBJ databases">
        <authorList>
            <person name="Varghese N."/>
            <person name="Submissions S."/>
        </authorList>
    </citation>
    <scope>NUCLEOTIDE SEQUENCE [LARGE SCALE GENOMIC DNA]</scope>
    <source>
        <strain evidence="2">DSM 16779</strain>
    </source>
</reference>
<name>A0A1N6IBQ6_9FLAO</name>
<protein>
    <submittedName>
        <fullName evidence="1">Uncharacterized protein</fullName>
    </submittedName>
</protein>
<dbReference type="OrthoDB" id="840133at2"/>
<organism evidence="1 2">
    <name type="scientific">Chryseobacterium scophthalmum</name>
    <dbReference type="NCBI Taxonomy" id="59733"/>
    <lineage>
        <taxon>Bacteria</taxon>
        <taxon>Pseudomonadati</taxon>
        <taxon>Bacteroidota</taxon>
        <taxon>Flavobacteriia</taxon>
        <taxon>Flavobacteriales</taxon>
        <taxon>Weeksellaceae</taxon>
        <taxon>Chryseobacterium group</taxon>
        <taxon>Chryseobacterium</taxon>
    </lineage>
</organism>
<evidence type="ECO:0000313" key="1">
    <source>
        <dbReference type="EMBL" id="SIO29421.1"/>
    </source>
</evidence>